<evidence type="ECO:0000313" key="5">
    <source>
        <dbReference type="Proteomes" id="UP000051315"/>
    </source>
</evidence>
<dbReference type="InterPro" id="IPR050832">
    <property type="entry name" value="Bact_Acetyltransf"/>
</dbReference>
<sequence>MFQTPLGHGRCLEGALFFSTRIERLETIDLAEITLKKATTADVDCLREISITTFTDTFGDQNSPEDLANYLKQAYSVEQLTAELVAPLSVFYFAYLEGELAGYLKLNQGAAQTEDVGENALEVERIYILPTFKRHGLGSRLIAQAEQVAHQLNKSEVWLGVWEKNFAAQHFYEHLGFHKIGEHTFMMGTDPQTDLMMMKTIA</sequence>
<protein>
    <submittedName>
        <fullName evidence="4">PaiA</fullName>
    </submittedName>
</protein>
<dbReference type="CDD" id="cd04301">
    <property type="entry name" value="NAT_SF"/>
    <property type="match status" value="1"/>
</dbReference>
<dbReference type="EMBL" id="AZFX01000040">
    <property type="protein sequence ID" value="KRM10272.1"/>
    <property type="molecule type" value="Genomic_DNA"/>
</dbReference>
<evidence type="ECO:0000256" key="1">
    <source>
        <dbReference type="ARBA" id="ARBA00022679"/>
    </source>
</evidence>
<dbReference type="PATRIC" id="fig|1423735.3.peg.1554"/>
<dbReference type="PANTHER" id="PTHR43877">
    <property type="entry name" value="AMINOALKYLPHOSPHONATE N-ACETYLTRANSFERASE-RELATED-RELATED"/>
    <property type="match status" value="1"/>
</dbReference>
<dbReference type="InterPro" id="IPR000182">
    <property type="entry name" value="GNAT_dom"/>
</dbReference>
<dbReference type="STRING" id="1423735.FC15_GL001505"/>
<dbReference type="Gene3D" id="3.40.630.30">
    <property type="match status" value="1"/>
</dbReference>
<evidence type="ECO:0000256" key="2">
    <source>
        <dbReference type="ARBA" id="ARBA00023315"/>
    </source>
</evidence>
<dbReference type="Proteomes" id="UP000051315">
    <property type="component" value="Unassembled WGS sequence"/>
</dbReference>
<dbReference type="AlphaFoldDB" id="A0A0R1VX44"/>
<organism evidence="4 5">
    <name type="scientific">Lapidilactobacillus concavus DSM 17758</name>
    <dbReference type="NCBI Taxonomy" id="1423735"/>
    <lineage>
        <taxon>Bacteria</taxon>
        <taxon>Bacillati</taxon>
        <taxon>Bacillota</taxon>
        <taxon>Bacilli</taxon>
        <taxon>Lactobacillales</taxon>
        <taxon>Lactobacillaceae</taxon>
        <taxon>Lapidilactobacillus</taxon>
    </lineage>
</organism>
<dbReference type="PROSITE" id="PS51186">
    <property type="entry name" value="GNAT"/>
    <property type="match status" value="1"/>
</dbReference>
<keyword evidence="2" id="KW-0012">Acyltransferase</keyword>
<keyword evidence="1" id="KW-0808">Transferase</keyword>
<proteinExistence type="predicted"/>
<reference evidence="4 5" key="1">
    <citation type="journal article" date="2015" name="Genome Announc.">
        <title>Expanding the biotechnology potential of lactobacilli through comparative genomics of 213 strains and associated genera.</title>
        <authorList>
            <person name="Sun Z."/>
            <person name="Harris H.M."/>
            <person name="McCann A."/>
            <person name="Guo C."/>
            <person name="Argimon S."/>
            <person name="Zhang W."/>
            <person name="Yang X."/>
            <person name="Jeffery I.B."/>
            <person name="Cooney J.C."/>
            <person name="Kagawa T.F."/>
            <person name="Liu W."/>
            <person name="Song Y."/>
            <person name="Salvetti E."/>
            <person name="Wrobel A."/>
            <person name="Rasinkangas P."/>
            <person name="Parkhill J."/>
            <person name="Rea M.C."/>
            <person name="O'Sullivan O."/>
            <person name="Ritari J."/>
            <person name="Douillard F.P."/>
            <person name="Paul Ross R."/>
            <person name="Yang R."/>
            <person name="Briner A.E."/>
            <person name="Felis G.E."/>
            <person name="de Vos W.M."/>
            <person name="Barrangou R."/>
            <person name="Klaenhammer T.R."/>
            <person name="Caufield P.W."/>
            <person name="Cui Y."/>
            <person name="Zhang H."/>
            <person name="O'Toole P.W."/>
        </authorList>
    </citation>
    <scope>NUCLEOTIDE SEQUENCE [LARGE SCALE GENOMIC DNA]</scope>
    <source>
        <strain evidence="4 5">DSM 17758</strain>
    </source>
</reference>
<evidence type="ECO:0000259" key="3">
    <source>
        <dbReference type="PROSITE" id="PS51186"/>
    </source>
</evidence>
<dbReference type="GO" id="GO:0016747">
    <property type="term" value="F:acyltransferase activity, transferring groups other than amino-acyl groups"/>
    <property type="evidence" value="ECO:0007669"/>
    <property type="project" value="InterPro"/>
</dbReference>
<evidence type="ECO:0000313" key="4">
    <source>
        <dbReference type="EMBL" id="KRM10272.1"/>
    </source>
</evidence>
<name>A0A0R1VX44_9LACO</name>
<feature type="domain" description="N-acetyltransferase" evidence="3">
    <location>
        <begin position="33"/>
        <end position="202"/>
    </location>
</feature>
<gene>
    <name evidence="4" type="ORF">FC15_GL001505</name>
</gene>
<comment type="caution">
    <text evidence="4">The sequence shown here is derived from an EMBL/GenBank/DDBJ whole genome shotgun (WGS) entry which is preliminary data.</text>
</comment>
<keyword evidence="5" id="KW-1185">Reference proteome</keyword>
<dbReference type="PANTHER" id="PTHR43877:SF2">
    <property type="entry name" value="AMINOALKYLPHOSPHONATE N-ACETYLTRANSFERASE-RELATED"/>
    <property type="match status" value="1"/>
</dbReference>
<dbReference type="InterPro" id="IPR016181">
    <property type="entry name" value="Acyl_CoA_acyltransferase"/>
</dbReference>
<dbReference type="SUPFAM" id="SSF55729">
    <property type="entry name" value="Acyl-CoA N-acyltransferases (Nat)"/>
    <property type="match status" value="1"/>
</dbReference>
<dbReference type="Pfam" id="PF00583">
    <property type="entry name" value="Acetyltransf_1"/>
    <property type="match status" value="1"/>
</dbReference>
<accession>A0A0R1VX44</accession>